<feature type="region of interest" description="Disordered" evidence="1">
    <location>
        <begin position="122"/>
        <end position="145"/>
    </location>
</feature>
<reference evidence="2" key="1">
    <citation type="submission" date="2021-06" db="EMBL/GenBank/DDBJ databases">
        <authorList>
            <person name="Kallberg Y."/>
            <person name="Tangrot J."/>
            <person name="Rosling A."/>
        </authorList>
    </citation>
    <scope>NUCLEOTIDE SEQUENCE</scope>
    <source>
        <strain evidence="2">IN212</strain>
    </source>
</reference>
<evidence type="ECO:0000256" key="1">
    <source>
        <dbReference type="SAM" id="MobiDB-lite"/>
    </source>
</evidence>
<protein>
    <submittedName>
        <fullName evidence="2">170_t:CDS:1</fullName>
    </submittedName>
</protein>
<dbReference type="Proteomes" id="UP000789396">
    <property type="component" value="Unassembled WGS sequence"/>
</dbReference>
<dbReference type="OrthoDB" id="2357415at2759"/>
<organism evidence="2 3">
    <name type="scientific">Racocetra fulgida</name>
    <dbReference type="NCBI Taxonomy" id="60492"/>
    <lineage>
        <taxon>Eukaryota</taxon>
        <taxon>Fungi</taxon>
        <taxon>Fungi incertae sedis</taxon>
        <taxon>Mucoromycota</taxon>
        <taxon>Glomeromycotina</taxon>
        <taxon>Glomeromycetes</taxon>
        <taxon>Diversisporales</taxon>
        <taxon>Gigasporaceae</taxon>
        <taxon>Racocetra</taxon>
    </lineage>
</organism>
<proteinExistence type="predicted"/>
<comment type="caution">
    <text evidence="2">The sequence shown here is derived from an EMBL/GenBank/DDBJ whole genome shotgun (WGS) entry which is preliminary data.</text>
</comment>
<keyword evidence="3" id="KW-1185">Reference proteome</keyword>
<dbReference type="EMBL" id="CAJVPZ010005193">
    <property type="protein sequence ID" value="CAG8558083.1"/>
    <property type="molecule type" value="Genomic_DNA"/>
</dbReference>
<gene>
    <name evidence="2" type="ORF">RFULGI_LOCUS4943</name>
</gene>
<evidence type="ECO:0000313" key="2">
    <source>
        <dbReference type="EMBL" id="CAG8558083.1"/>
    </source>
</evidence>
<sequence>MAAKIKQIKRLSTTVTNGNSNRRFHIRRYCVVFRRSTQPYATYTCRKCEQNDQFINSLSDRINNIENLVKHLSMTIKASNMCINKNVSESLNSDIDNFSKMETDQLIKFSTQLGIRLFGNETKEENINNNELPTNPEDDKKEQQS</sequence>
<evidence type="ECO:0000313" key="3">
    <source>
        <dbReference type="Proteomes" id="UP000789396"/>
    </source>
</evidence>
<accession>A0A9N9FS53</accession>
<name>A0A9N9FS53_9GLOM</name>
<dbReference type="AlphaFoldDB" id="A0A9N9FS53"/>